<evidence type="ECO:0000256" key="1">
    <source>
        <dbReference type="ARBA" id="ARBA00004555"/>
    </source>
</evidence>
<feature type="domain" description="Heparan sulphate-N-deacetylase deacetylase" evidence="3">
    <location>
        <begin position="146"/>
        <end position="320"/>
    </location>
</feature>
<evidence type="ECO:0000259" key="4">
    <source>
        <dbReference type="Pfam" id="PF25119"/>
    </source>
</evidence>
<comment type="subcellular location">
    <subcellularLocation>
        <location evidence="1">Golgi apparatus</location>
    </subcellularLocation>
</comment>
<keyword evidence="2" id="KW-0333">Golgi apparatus</keyword>
<dbReference type="GO" id="GO:0015016">
    <property type="term" value="F:heparan sulfate N-sulfotransferase activity"/>
    <property type="evidence" value="ECO:0007669"/>
    <property type="project" value="InterPro"/>
</dbReference>
<dbReference type="WBParaSite" id="ACRNAN_scaffold9640.g10471.t1">
    <property type="protein sequence ID" value="ACRNAN_scaffold9640.g10471.t1"/>
    <property type="gene ID" value="ACRNAN_scaffold9640.g10471"/>
</dbReference>
<dbReference type="GO" id="GO:0005794">
    <property type="term" value="C:Golgi apparatus"/>
    <property type="evidence" value="ECO:0007669"/>
    <property type="project" value="UniProtKB-SubCell"/>
</dbReference>
<proteinExistence type="predicted"/>
<name>A0A914EN07_9BILA</name>
<feature type="domain" description="Heparan sulfate-N-deacetylase N-terminal" evidence="4">
    <location>
        <begin position="15"/>
        <end position="136"/>
    </location>
</feature>
<evidence type="ECO:0000256" key="2">
    <source>
        <dbReference type="ARBA" id="ARBA00023034"/>
    </source>
</evidence>
<reference evidence="6" key="1">
    <citation type="submission" date="2022-11" db="UniProtKB">
        <authorList>
            <consortium name="WormBaseParasite"/>
        </authorList>
    </citation>
    <scope>IDENTIFICATION</scope>
</reference>
<evidence type="ECO:0000313" key="5">
    <source>
        <dbReference type="Proteomes" id="UP000887540"/>
    </source>
</evidence>
<dbReference type="AlphaFoldDB" id="A0A914EN07"/>
<dbReference type="Pfam" id="PF12062">
    <property type="entry name" value="HSNSD-CE"/>
    <property type="match status" value="1"/>
</dbReference>
<evidence type="ECO:0000259" key="3">
    <source>
        <dbReference type="Pfam" id="PF12062"/>
    </source>
</evidence>
<organism evidence="5 6">
    <name type="scientific">Acrobeloides nanus</name>
    <dbReference type="NCBI Taxonomy" id="290746"/>
    <lineage>
        <taxon>Eukaryota</taxon>
        <taxon>Metazoa</taxon>
        <taxon>Ecdysozoa</taxon>
        <taxon>Nematoda</taxon>
        <taxon>Chromadorea</taxon>
        <taxon>Rhabditida</taxon>
        <taxon>Tylenchina</taxon>
        <taxon>Cephalobomorpha</taxon>
        <taxon>Cephaloboidea</taxon>
        <taxon>Cephalobidae</taxon>
        <taxon>Acrobeloides</taxon>
    </lineage>
</organism>
<evidence type="ECO:0000313" key="6">
    <source>
        <dbReference type="WBParaSite" id="ACRNAN_scaffold9640.g10471.t1"/>
    </source>
</evidence>
<protein>
    <submittedName>
        <fullName evidence="6">Heparan sulphate-N-deacetylase domain-containing protein</fullName>
    </submittedName>
</protein>
<dbReference type="InterPro" id="IPR056793">
    <property type="entry name" value="HSNSD_N"/>
</dbReference>
<dbReference type="GO" id="GO:0016787">
    <property type="term" value="F:hydrolase activity"/>
    <property type="evidence" value="ECO:0007669"/>
    <property type="project" value="InterPro"/>
</dbReference>
<accession>A0A914EN07</accession>
<dbReference type="InterPro" id="IPR021930">
    <property type="entry name" value="Heparan_SO4_deacetylase_dom"/>
</dbReference>
<dbReference type="Proteomes" id="UP000887540">
    <property type="component" value="Unplaced"/>
</dbReference>
<keyword evidence="5" id="KW-1185">Reference proteome</keyword>
<sequence>METIRLPSTIVFLDKVGIISFVHQQLIYSDLDFIPLYDQHALKLKFSARSQIPFIARADAILPYAEPFEPNWILFNLTHETEGTEIVLEAETLYGERVAAIIHDNGKNFGVESVMFGHSLDHWMIKIAFFDTLRYLLRENFSSGIDRYIQIDIDDIFVGQSGSRFIPEDVKALIHSQNELRDYIQDFHYNLGFSGYFFRHGDELENAGDEELVAFADRFLWFPHMWRHNHAHEFSISYLLALMSQNKLFAENTRLKTPLQYAISPQHSGVYPIHEALYEAWSSIWKVRVTSTEEYPHLKPASLRRGFIYKNISVLPRQTC</sequence>
<dbReference type="Pfam" id="PF25119">
    <property type="entry name" value="HSNSD_N"/>
    <property type="match status" value="1"/>
</dbReference>